<feature type="compositionally biased region" description="Basic and acidic residues" evidence="1">
    <location>
        <begin position="302"/>
        <end position="313"/>
    </location>
</feature>
<dbReference type="GO" id="GO:0007165">
    <property type="term" value="P:signal transduction"/>
    <property type="evidence" value="ECO:0007669"/>
    <property type="project" value="InterPro"/>
</dbReference>
<evidence type="ECO:0000313" key="4">
    <source>
        <dbReference type="Proteomes" id="UP000835052"/>
    </source>
</evidence>
<feature type="region of interest" description="Disordered" evidence="1">
    <location>
        <begin position="47"/>
        <end position="70"/>
    </location>
</feature>
<dbReference type="GO" id="GO:0005737">
    <property type="term" value="C:cytoplasm"/>
    <property type="evidence" value="ECO:0007669"/>
    <property type="project" value="TreeGrafter"/>
</dbReference>
<evidence type="ECO:0000259" key="2">
    <source>
        <dbReference type="PROSITE" id="PS50238"/>
    </source>
</evidence>
<organism evidence="3 4">
    <name type="scientific">Caenorhabditis auriculariae</name>
    <dbReference type="NCBI Taxonomy" id="2777116"/>
    <lineage>
        <taxon>Eukaryota</taxon>
        <taxon>Metazoa</taxon>
        <taxon>Ecdysozoa</taxon>
        <taxon>Nematoda</taxon>
        <taxon>Chromadorea</taxon>
        <taxon>Rhabditida</taxon>
        <taxon>Rhabditina</taxon>
        <taxon>Rhabditomorpha</taxon>
        <taxon>Rhabditoidea</taxon>
        <taxon>Rhabditidae</taxon>
        <taxon>Peloderinae</taxon>
        <taxon>Caenorhabditis</taxon>
    </lineage>
</organism>
<feature type="compositionally biased region" description="Polar residues" evidence="1">
    <location>
        <begin position="55"/>
        <end position="70"/>
    </location>
</feature>
<feature type="region of interest" description="Disordered" evidence="1">
    <location>
        <begin position="342"/>
        <end position="502"/>
    </location>
</feature>
<sequence length="1259" mass="138566">MSHLGCPHVHSAFNSVIQLDGHGFGGEIASSEAADAVLLSAQGGGNRLGSGARTGETQQKNNGFPDSPTPQMIKQALENVIESNLYPFEEAGITKGNNYVNFPPPASKQPPQAPAVPAKPQRFIANENFNNVVSELSLNMVGKSSSSSSADSSLSPPNKAASVPPRPPPPPGWKIDLDVPAVPPVDYRPAPLPPRVASVAASIAASNAAQKAKRVAPPPVPERATSSPLDKPMPAIPPEDPASLTPTPTTSSMSPPSVKAPPPPKKKFGPALNYVEFDRKPKKTIPSEEPIDTCQSDSSSIETRDEEILSPESIKRELRLTTKREFENPMYMRLCKFRSLAGLPSTSTSSPTPPQAVVRPTSMEGSKRLKEEEDDDDDAATLTPTLTPNGAGDLQTPTTPVQAASWPTAVVPSEAADDNEAETSSLNEARLEDAVSVPQSSQPPRNSEQGSDPGVPSPSDSPSRPVGIVTKMSAVIPTSPASSREGSIVDNPYTPSPRRSDYSWMPSKSHEYVNVGSLEDPFDSMSLSSTRKSDLIVEPVEVSEIPYDIHGETYTPIKKTGGCSNVTTSSLPETSSDEDVGEDSTSQVVADGSAITFLGFVLLGQTRKRRLHARLRDMKLSFHSNEETTDVAQGSYDLRNCSLIRRVATKEPSSKTENDASPRAKEDLIEVHMAEGDKKVVTFRPVDSASTWLMFLSEAWLTQVPQLYGCLRDADLNVFGHVWMRLGATSPWGKASVALGGLTMNYVMTEDPDHVFELDVRKVLGLREKTDKIDWCSQCKHKNQQRGSFLISLDGCSLYIECKDGGTTTAWYEELNEVLSRPPTSLETCRLNSDNVPWIIDRCIRYIEAFGLNVEGVYRRSAVKSLVTDTLRRFREDQVGSVICGNNQEDMAIVAADCLRQFFRSFDQPFFPVPLQSELLNCASMEYEKTKIEQISNLLRSELSTVHYQTLRRLVSHMRVVIDHSEKTRANPQVFSTVFGPSLFMVDKGEDCWGNLGSERQFVQNLIENFDEIFQTTTREELSRELVKEAEKKVQFDGTPNVVRAGSVLVPIHMWEKENLPFNAKSALAVEEVCREAVARRGFDAPPDGKFALFEVICNGALQRRMPLSEKLSVVVLKRWIDWKCTDGFLLFNHDTNPFSAEDARSFTGKVKVAEPGSKTFKSYEWKLEGGAKISAYRNEKMCLVWDVENVVWYVGAETSRKAPNQFNATMVETSRQDLSKSKLPGYCLSFKLERDRKLWLNALEQAYDTANPAPLVHI</sequence>
<dbReference type="PANTHER" id="PTHR45899">
    <property type="entry name" value="RHO GTPASE ACTIVATING PROTEIN AT 15B, ISOFORM C"/>
    <property type="match status" value="1"/>
</dbReference>
<evidence type="ECO:0000256" key="1">
    <source>
        <dbReference type="SAM" id="MobiDB-lite"/>
    </source>
</evidence>
<dbReference type="CDD" id="cd17113">
    <property type="entry name" value="RA_ARAPs"/>
    <property type="match status" value="1"/>
</dbReference>
<dbReference type="SMART" id="SM00324">
    <property type="entry name" value="RhoGAP"/>
    <property type="match status" value="1"/>
</dbReference>
<feature type="domain" description="Rho-GAP" evidence="2">
    <location>
        <begin position="813"/>
        <end position="1014"/>
    </location>
</feature>
<feature type="compositionally biased region" description="Low complexity" evidence="1">
    <location>
        <begin position="245"/>
        <end position="257"/>
    </location>
</feature>
<feature type="compositionally biased region" description="Low complexity" evidence="1">
    <location>
        <begin position="450"/>
        <end position="467"/>
    </location>
</feature>
<dbReference type="InterPro" id="IPR052227">
    <property type="entry name" value="Arf-Rho-GAP_ANK-PH_domain"/>
</dbReference>
<dbReference type="SUPFAM" id="SSF48350">
    <property type="entry name" value="GTPase activation domain, GAP"/>
    <property type="match status" value="1"/>
</dbReference>
<dbReference type="PANTHER" id="PTHR45899:SF2">
    <property type="entry name" value="RHO GTPASE ACTIVATING PROTEIN AT 15B, ISOFORM C"/>
    <property type="match status" value="1"/>
</dbReference>
<dbReference type="PROSITE" id="PS50238">
    <property type="entry name" value="RHOGAP"/>
    <property type="match status" value="1"/>
</dbReference>
<feature type="compositionally biased region" description="Polar residues" evidence="1">
    <location>
        <begin position="437"/>
        <end position="449"/>
    </location>
</feature>
<dbReference type="OrthoDB" id="29546at2759"/>
<reference evidence="3" key="1">
    <citation type="submission" date="2020-10" db="EMBL/GenBank/DDBJ databases">
        <authorList>
            <person name="Kikuchi T."/>
        </authorList>
    </citation>
    <scope>NUCLEOTIDE SEQUENCE</scope>
    <source>
        <strain evidence="3">NKZ352</strain>
    </source>
</reference>
<feature type="region of interest" description="Disordered" evidence="1">
    <location>
        <begin position="142"/>
        <end position="177"/>
    </location>
</feature>
<evidence type="ECO:0000313" key="3">
    <source>
        <dbReference type="EMBL" id="CAD6195943.1"/>
    </source>
</evidence>
<keyword evidence="4" id="KW-1185">Reference proteome</keyword>
<dbReference type="EMBL" id="CAJGYM010000063">
    <property type="protein sequence ID" value="CAD6195943.1"/>
    <property type="molecule type" value="Genomic_DNA"/>
</dbReference>
<comment type="caution">
    <text evidence="3">The sequence shown here is derived from an EMBL/GenBank/DDBJ whole genome shotgun (WGS) entry which is preliminary data.</text>
</comment>
<feature type="region of interest" description="Disordered" evidence="1">
    <location>
        <begin position="209"/>
        <end position="313"/>
    </location>
</feature>
<name>A0A8S1HLJ4_9PELO</name>
<gene>
    <name evidence="3" type="ORF">CAUJ_LOCUS11861</name>
</gene>
<accession>A0A8S1HLJ4</accession>
<dbReference type="AlphaFoldDB" id="A0A8S1HLJ4"/>
<dbReference type="InterPro" id="IPR000198">
    <property type="entry name" value="RhoGAP_dom"/>
</dbReference>
<dbReference type="Gene3D" id="1.10.555.10">
    <property type="entry name" value="Rho GTPase activation protein"/>
    <property type="match status" value="1"/>
</dbReference>
<dbReference type="GO" id="GO:0005547">
    <property type="term" value="F:phosphatidylinositol-3,4,5-trisphosphate binding"/>
    <property type="evidence" value="ECO:0007669"/>
    <property type="project" value="TreeGrafter"/>
</dbReference>
<feature type="compositionally biased region" description="Low complexity" evidence="1">
    <location>
        <begin position="144"/>
        <end position="155"/>
    </location>
</feature>
<dbReference type="Proteomes" id="UP000835052">
    <property type="component" value="Unassembled WGS sequence"/>
</dbReference>
<protein>
    <recommendedName>
        <fullName evidence="2">Rho-GAP domain-containing protein</fullName>
    </recommendedName>
</protein>
<dbReference type="Pfam" id="PF00620">
    <property type="entry name" value="RhoGAP"/>
    <property type="match status" value="1"/>
</dbReference>
<proteinExistence type="predicted"/>
<dbReference type="InterPro" id="IPR008936">
    <property type="entry name" value="Rho_GTPase_activation_prot"/>
</dbReference>